<dbReference type="GO" id="GO:0008168">
    <property type="term" value="F:methyltransferase activity"/>
    <property type="evidence" value="ECO:0007669"/>
    <property type="project" value="UniProtKB-KW"/>
</dbReference>
<protein>
    <submittedName>
        <fullName evidence="10">S-adenosyl-L-methionine-dependent methyltransferase</fullName>
    </submittedName>
</protein>
<dbReference type="Pfam" id="PF13489">
    <property type="entry name" value="Methyltransf_23"/>
    <property type="match status" value="1"/>
</dbReference>
<proteinExistence type="inferred from homology"/>
<keyword evidence="7" id="KW-0539">Nucleus</keyword>
<evidence type="ECO:0000256" key="5">
    <source>
        <dbReference type="ARBA" id="ARBA00023015"/>
    </source>
</evidence>
<dbReference type="SUPFAM" id="SSF53335">
    <property type="entry name" value="S-adenosyl-L-methionine-dependent methyltransferases"/>
    <property type="match status" value="1"/>
</dbReference>
<evidence type="ECO:0000256" key="2">
    <source>
        <dbReference type="ARBA" id="ARBA00022603"/>
    </source>
</evidence>
<evidence type="ECO:0000256" key="8">
    <source>
        <dbReference type="ARBA" id="ARBA00038158"/>
    </source>
</evidence>
<comment type="caution">
    <text evidence="10">The sequence shown here is derived from an EMBL/GenBank/DDBJ whole genome shotgun (WGS) entry which is preliminary data.</text>
</comment>
<keyword evidence="3" id="KW-0808">Transferase</keyword>
<evidence type="ECO:0000313" key="10">
    <source>
        <dbReference type="EMBL" id="KAK0751498.1"/>
    </source>
</evidence>
<evidence type="ECO:0000313" key="11">
    <source>
        <dbReference type="Proteomes" id="UP001172155"/>
    </source>
</evidence>
<evidence type="ECO:0000256" key="6">
    <source>
        <dbReference type="ARBA" id="ARBA00023163"/>
    </source>
</evidence>
<dbReference type="InterPro" id="IPR029063">
    <property type="entry name" value="SAM-dependent_MTases_sf"/>
</dbReference>
<comment type="similarity">
    <text evidence="8">Belongs to the methyltransferase superfamily. LaeA methyltransferase family.</text>
</comment>
<dbReference type="EMBL" id="JAUKUD010000002">
    <property type="protein sequence ID" value="KAK0751498.1"/>
    <property type="molecule type" value="Genomic_DNA"/>
</dbReference>
<evidence type="ECO:0000256" key="7">
    <source>
        <dbReference type="ARBA" id="ARBA00023242"/>
    </source>
</evidence>
<dbReference type="PANTHER" id="PTHR43591">
    <property type="entry name" value="METHYLTRANSFERASE"/>
    <property type="match status" value="1"/>
</dbReference>
<keyword evidence="11" id="KW-1185">Reference proteome</keyword>
<accession>A0AA40K9X2</accession>
<evidence type="ECO:0000256" key="3">
    <source>
        <dbReference type="ARBA" id="ARBA00022679"/>
    </source>
</evidence>
<comment type="catalytic activity">
    <reaction evidence="9">
        <text>L-methionyl-[protein] + S-adenosyl-L-methionine = S-methyl-L-methionyl-[protein] + S-adenosyl-L-homocysteine</text>
        <dbReference type="Rhea" id="RHEA:60560"/>
        <dbReference type="Rhea" id="RHEA-COMP:12313"/>
        <dbReference type="Rhea" id="RHEA-COMP:15592"/>
        <dbReference type="ChEBI" id="CHEBI:16044"/>
        <dbReference type="ChEBI" id="CHEBI:57856"/>
        <dbReference type="ChEBI" id="CHEBI:59789"/>
        <dbReference type="ChEBI" id="CHEBI:142742"/>
    </reaction>
    <physiologicalReaction direction="left-to-right" evidence="9">
        <dbReference type="Rhea" id="RHEA:60561"/>
    </physiologicalReaction>
</comment>
<dbReference type="Proteomes" id="UP001172155">
    <property type="component" value="Unassembled WGS sequence"/>
</dbReference>
<reference evidence="10" key="1">
    <citation type="submission" date="2023-06" db="EMBL/GenBank/DDBJ databases">
        <title>Genome-scale phylogeny and comparative genomics of the fungal order Sordariales.</title>
        <authorList>
            <consortium name="Lawrence Berkeley National Laboratory"/>
            <person name="Hensen N."/>
            <person name="Bonometti L."/>
            <person name="Westerberg I."/>
            <person name="Brannstrom I.O."/>
            <person name="Guillou S."/>
            <person name="Cros-Aarteil S."/>
            <person name="Calhoun S."/>
            <person name="Haridas S."/>
            <person name="Kuo A."/>
            <person name="Mondo S."/>
            <person name="Pangilinan J."/>
            <person name="Riley R."/>
            <person name="LaButti K."/>
            <person name="Andreopoulos B."/>
            <person name="Lipzen A."/>
            <person name="Chen C."/>
            <person name="Yanf M."/>
            <person name="Daum C."/>
            <person name="Ng V."/>
            <person name="Clum A."/>
            <person name="Steindorff A."/>
            <person name="Ohm R."/>
            <person name="Martin F."/>
            <person name="Silar P."/>
            <person name="Natvig D."/>
            <person name="Lalanne C."/>
            <person name="Gautier V."/>
            <person name="Ament-velasquez S.L."/>
            <person name="Kruys A."/>
            <person name="Hutchinson M.I."/>
            <person name="Powell A.J."/>
            <person name="Barry K."/>
            <person name="Miller A.N."/>
            <person name="Grigoriev I.V."/>
            <person name="Debuchy R."/>
            <person name="Gladieux P."/>
            <person name="Thoren M.H."/>
            <person name="Johannesson H."/>
        </authorList>
    </citation>
    <scope>NUCLEOTIDE SEQUENCE</scope>
    <source>
        <strain evidence="10">SMH3187-1</strain>
    </source>
</reference>
<comment type="subcellular location">
    <subcellularLocation>
        <location evidence="1">Nucleus</location>
    </subcellularLocation>
</comment>
<dbReference type="GO" id="GO:0032259">
    <property type="term" value="P:methylation"/>
    <property type="evidence" value="ECO:0007669"/>
    <property type="project" value="UniProtKB-KW"/>
</dbReference>
<dbReference type="GO" id="GO:0005634">
    <property type="term" value="C:nucleus"/>
    <property type="evidence" value="ECO:0007669"/>
    <property type="project" value="UniProtKB-SubCell"/>
</dbReference>
<dbReference type="CDD" id="cd02440">
    <property type="entry name" value="AdoMet_MTases"/>
    <property type="match status" value="1"/>
</dbReference>
<evidence type="ECO:0000256" key="4">
    <source>
        <dbReference type="ARBA" id="ARBA00022691"/>
    </source>
</evidence>
<evidence type="ECO:0000256" key="1">
    <source>
        <dbReference type="ARBA" id="ARBA00004123"/>
    </source>
</evidence>
<keyword evidence="4" id="KW-0949">S-adenosyl-L-methionine</keyword>
<dbReference type="PANTHER" id="PTHR43591:SF30">
    <property type="entry name" value="PROTEIN-METHIONINE METHYLTRANSFERASE LAEA"/>
    <property type="match status" value="1"/>
</dbReference>
<keyword evidence="6" id="KW-0804">Transcription</keyword>
<keyword evidence="2 10" id="KW-0489">Methyltransferase</keyword>
<organism evidence="10 11">
    <name type="scientific">Schizothecium vesticola</name>
    <dbReference type="NCBI Taxonomy" id="314040"/>
    <lineage>
        <taxon>Eukaryota</taxon>
        <taxon>Fungi</taxon>
        <taxon>Dikarya</taxon>
        <taxon>Ascomycota</taxon>
        <taxon>Pezizomycotina</taxon>
        <taxon>Sordariomycetes</taxon>
        <taxon>Sordariomycetidae</taxon>
        <taxon>Sordariales</taxon>
        <taxon>Schizotheciaceae</taxon>
        <taxon>Schizothecium</taxon>
    </lineage>
</organism>
<keyword evidence="5" id="KW-0805">Transcription regulation</keyword>
<sequence length="313" mass="36104">MNHSAGHSGGSPGLPPPHPLSQMYLEFGRYYGTFKKGKYMFPIDEAELDRMDIFHKFFLIARRDAYFSAPIQNRETPRILDLGCGTGIWGIDIAEQFPQGTIIGLDLNLIQPEYIPPNIQFQQRDIETPWQDMGYNSWDLVHMRMLNGSITNWPRLYGEIYRHLKPHYGFMEQVEIDFTPRADDGTLPRNSHLVQWADGLLDAMDGFDKPMRVNSELTKRALADAGFVEINEETIKFALNGWPSDPREKEMGRWFNLGITKGLQAYSLAPLHWGQGKSLPEINQLLDRVHEEIRSVNIHAYFTLHIYTARRPQ</sequence>
<gene>
    <name evidence="10" type="ORF">B0T18DRAFT_69638</name>
</gene>
<dbReference type="AlphaFoldDB" id="A0AA40K9X2"/>
<name>A0AA40K9X2_9PEZI</name>
<dbReference type="Gene3D" id="3.40.50.150">
    <property type="entry name" value="Vaccinia Virus protein VP39"/>
    <property type="match status" value="1"/>
</dbReference>
<evidence type="ECO:0000256" key="9">
    <source>
        <dbReference type="ARBA" id="ARBA00047870"/>
    </source>
</evidence>